<evidence type="ECO:0000313" key="3">
    <source>
        <dbReference type="Proteomes" id="UP001348098"/>
    </source>
</evidence>
<dbReference type="RefSeq" id="WP_195080341.1">
    <property type="nucleotide sequence ID" value="NZ_JAYESH010000013.1"/>
</dbReference>
<protein>
    <submittedName>
        <fullName evidence="2">Bis-aminopropyl spermidine synthase family protein</fullName>
    </submittedName>
</protein>
<sequence length="564" mass="60840">MTDNNRLDSGGLAIERVAAVVEAAGVAGRQLREVVYAVGTEEHTLASLVRSTAVPRRTVEEVLSALGDDLEYQGETFRLRGERVDSYAARFDFPQLRSTALTDPLAARMAQYADTIRIVRDLIERAPASRQDIDHVSATAETVVRRALWMDSTFDLAGSRILFVGDHDLTSIATALVCPRASITVVDLDERILEFIDTETAHLPNEVQCLFADLRLGLPTAAARSADLAVTDPPYTPEGIKLFLARGLAGLRDKENSRILMAYGFSARQPALGLKVQNTVRDLHLATEAMLPRFNRYLGAQAVGSSADWYVCRPTSRTWRSLESAQGGVAANIYTHGPQSLEGGTGQLDGEFVKYLLEQTTGEATVLVGDGWGGSAEGRAKVGLDTLLANGIPAAHSRRGLCTVVANLAKDPGGWLLRVLLAANCREVVAVVPDSHPDVRDARSLQRLSSLVSAKYALRIVRDTPRAGYLIVRAEAVDAAGPDDAVVGFLLSRAHGKVGNVWRDGLIRHASDETELTKRQARDLVQTTASKSKLLGLPLIELARHDVATVVADARASMHALAHG</sequence>
<dbReference type="Gene3D" id="3.40.50.150">
    <property type="entry name" value="Vaccinia Virus protein VP39"/>
    <property type="match status" value="1"/>
</dbReference>
<dbReference type="SUPFAM" id="SSF53335">
    <property type="entry name" value="S-adenosyl-L-methionine-dependent methyltransferases"/>
    <property type="match status" value="1"/>
</dbReference>
<feature type="domain" description="N(4)-bis(aminopropyl)spermidine synthase C-terminal" evidence="1">
    <location>
        <begin position="117"/>
        <end position="301"/>
    </location>
</feature>
<dbReference type="InterPro" id="IPR002052">
    <property type="entry name" value="DNA_methylase_N6_adenine_CS"/>
</dbReference>
<keyword evidence="3" id="KW-1185">Reference proteome</keyword>
<proteinExistence type="predicted"/>
<name>A0ABU6AWW8_9NOCA</name>
<gene>
    <name evidence="2" type="ORF">U3653_17310</name>
</gene>
<dbReference type="InterPro" id="IPR029063">
    <property type="entry name" value="SAM-dependent_MTases_sf"/>
</dbReference>
<dbReference type="EMBL" id="JAYKYQ010000006">
    <property type="protein sequence ID" value="MEB3511792.1"/>
    <property type="molecule type" value="Genomic_DNA"/>
</dbReference>
<dbReference type="Proteomes" id="UP001348098">
    <property type="component" value="Unassembled WGS sequence"/>
</dbReference>
<dbReference type="Pfam" id="PF01861">
    <property type="entry name" value="BpsA_C"/>
    <property type="match status" value="1"/>
</dbReference>
<evidence type="ECO:0000313" key="2">
    <source>
        <dbReference type="EMBL" id="MEB3511792.1"/>
    </source>
</evidence>
<dbReference type="PANTHER" id="PTHR23290:SF0">
    <property type="entry name" value="RRNA N6-ADENOSINE-METHYLTRANSFERASE METTL5"/>
    <property type="match status" value="1"/>
</dbReference>
<dbReference type="PROSITE" id="PS00092">
    <property type="entry name" value="N6_MTASE"/>
    <property type="match status" value="1"/>
</dbReference>
<dbReference type="InterPro" id="IPR051720">
    <property type="entry name" value="rRNA_MeTrfase/Polyamine_Synth"/>
</dbReference>
<organism evidence="2 3">
    <name type="scientific">Nocardia implantans</name>
    <dbReference type="NCBI Taxonomy" id="3108168"/>
    <lineage>
        <taxon>Bacteria</taxon>
        <taxon>Bacillati</taxon>
        <taxon>Actinomycetota</taxon>
        <taxon>Actinomycetes</taxon>
        <taxon>Mycobacteriales</taxon>
        <taxon>Nocardiaceae</taxon>
        <taxon>Nocardia</taxon>
    </lineage>
</organism>
<dbReference type="PANTHER" id="PTHR23290">
    <property type="entry name" value="RRNA N6-ADENOSINE-METHYLTRANSFERASE METTL5"/>
    <property type="match status" value="1"/>
</dbReference>
<dbReference type="InterPro" id="IPR002723">
    <property type="entry name" value="BpsA_C"/>
</dbReference>
<accession>A0ABU6AWW8</accession>
<evidence type="ECO:0000259" key="1">
    <source>
        <dbReference type="Pfam" id="PF01861"/>
    </source>
</evidence>
<comment type="caution">
    <text evidence="2">The sequence shown here is derived from an EMBL/GenBank/DDBJ whole genome shotgun (WGS) entry which is preliminary data.</text>
</comment>
<reference evidence="2 3" key="1">
    <citation type="submission" date="2023-12" db="EMBL/GenBank/DDBJ databases">
        <title>novel species in genus Nocarida.</title>
        <authorList>
            <person name="Li Z."/>
        </authorList>
    </citation>
    <scope>NUCLEOTIDE SEQUENCE [LARGE SCALE GENOMIC DNA]</scope>
    <source>
        <strain evidence="2 3">CDC186</strain>
    </source>
</reference>